<evidence type="ECO:0000256" key="4">
    <source>
        <dbReference type="ARBA" id="ARBA00022989"/>
    </source>
</evidence>
<reference evidence="8" key="1">
    <citation type="journal article" date="2019" name="Int. J. Syst. Evol. Microbiol.">
        <title>The Global Catalogue of Microorganisms (GCM) 10K type strain sequencing project: providing services to taxonomists for standard genome sequencing and annotation.</title>
        <authorList>
            <consortium name="The Broad Institute Genomics Platform"/>
            <consortium name="The Broad Institute Genome Sequencing Center for Infectious Disease"/>
            <person name="Wu L."/>
            <person name="Ma J."/>
        </authorList>
    </citation>
    <scope>NUCLEOTIDE SEQUENCE [LARGE SCALE GENOMIC DNA]</scope>
    <source>
        <strain evidence="8">JCM 18961</strain>
    </source>
</reference>
<evidence type="ECO:0008006" key="9">
    <source>
        <dbReference type="Google" id="ProtNLM"/>
    </source>
</evidence>
<feature type="transmembrane region" description="Helical" evidence="6">
    <location>
        <begin position="64"/>
        <end position="83"/>
    </location>
</feature>
<feature type="transmembrane region" description="Helical" evidence="6">
    <location>
        <begin position="372"/>
        <end position="390"/>
    </location>
</feature>
<evidence type="ECO:0000256" key="5">
    <source>
        <dbReference type="ARBA" id="ARBA00023136"/>
    </source>
</evidence>
<dbReference type="EMBL" id="BAABLO010000011">
    <property type="protein sequence ID" value="GAA4725353.1"/>
    <property type="molecule type" value="Genomic_DNA"/>
</dbReference>
<feature type="transmembrane region" description="Helical" evidence="6">
    <location>
        <begin position="429"/>
        <end position="449"/>
    </location>
</feature>
<feature type="transmembrane region" description="Helical" evidence="6">
    <location>
        <begin position="104"/>
        <end position="124"/>
    </location>
</feature>
<organism evidence="7 8">
    <name type="scientific">Pedococcus ginsenosidimutans</name>
    <dbReference type="NCBI Taxonomy" id="490570"/>
    <lineage>
        <taxon>Bacteria</taxon>
        <taxon>Bacillati</taxon>
        <taxon>Actinomycetota</taxon>
        <taxon>Actinomycetes</taxon>
        <taxon>Micrococcales</taxon>
        <taxon>Intrasporangiaceae</taxon>
        <taxon>Pedococcus</taxon>
    </lineage>
</organism>
<evidence type="ECO:0000256" key="3">
    <source>
        <dbReference type="ARBA" id="ARBA00022692"/>
    </source>
</evidence>
<keyword evidence="3 6" id="KW-0812">Transmembrane</keyword>
<evidence type="ECO:0000313" key="7">
    <source>
        <dbReference type="EMBL" id="GAA4725353.1"/>
    </source>
</evidence>
<feature type="transmembrane region" description="Helical" evidence="6">
    <location>
        <begin position="302"/>
        <end position="320"/>
    </location>
</feature>
<comment type="caution">
    <text evidence="7">The sequence shown here is derived from an EMBL/GenBank/DDBJ whole genome shotgun (WGS) entry which is preliminary data.</text>
</comment>
<evidence type="ECO:0000313" key="8">
    <source>
        <dbReference type="Proteomes" id="UP001500556"/>
    </source>
</evidence>
<name>A0ABP8YEF4_9MICO</name>
<evidence type="ECO:0000256" key="6">
    <source>
        <dbReference type="SAM" id="Phobius"/>
    </source>
</evidence>
<evidence type="ECO:0000256" key="2">
    <source>
        <dbReference type="ARBA" id="ARBA00022475"/>
    </source>
</evidence>
<dbReference type="InterPro" id="IPR050833">
    <property type="entry name" value="Poly_Biosynth_Transport"/>
</dbReference>
<feature type="transmembrane region" description="Helical" evidence="6">
    <location>
        <begin position="21"/>
        <end position="44"/>
    </location>
</feature>
<gene>
    <name evidence="7" type="ORF">GCM10025782_24330</name>
</gene>
<feature type="transmembrane region" description="Helical" evidence="6">
    <location>
        <begin position="340"/>
        <end position="360"/>
    </location>
</feature>
<feature type="transmembrane region" description="Helical" evidence="6">
    <location>
        <begin position="396"/>
        <end position="422"/>
    </location>
</feature>
<feature type="transmembrane region" description="Helical" evidence="6">
    <location>
        <begin position="455"/>
        <end position="477"/>
    </location>
</feature>
<keyword evidence="8" id="KW-1185">Reference proteome</keyword>
<accession>A0ABP8YEF4</accession>
<keyword evidence="5 6" id="KW-0472">Membrane</keyword>
<feature type="transmembrane region" description="Helical" evidence="6">
    <location>
        <begin position="226"/>
        <end position="251"/>
    </location>
</feature>
<evidence type="ECO:0000256" key="1">
    <source>
        <dbReference type="ARBA" id="ARBA00004651"/>
    </source>
</evidence>
<feature type="transmembrane region" description="Helical" evidence="6">
    <location>
        <begin position="189"/>
        <end position="205"/>
    </location>
</feature>
<sequence length="486" mass="50328">MRGLLGHLRLRVPPTREAADQSMGGQAVLSTLGVVVQGVVRFVYSVLVGNTFGKLVLGAVNSGISLALFASLLVPSATAMAASKHVARARGAGDLDEGDRVAGYLGRLTLAAMAVLGIGAAVLAPPLLGLGVLESVLTGALAVTYSGYVFVRGFLFGAGQVVRATVWDVLSSVLALAGLAAVVLADTTAWLLLPLVLGYGAYCAVSWPRGRPGAVAPELRREIRGFVVLTLVNSVATGGFLQLTMVAAQFWDRLDAGSFAAALSLATPASLVSRSLTLVLFPSLSAAHGRGDLVGARQRTDVATRGLVVLSLATFGPLMLVSPLLIDLFYRRGGYAEAKLLLPVLLAAVLVTNVAAGAINSLLSREHRYSRIVVTASIVGAVVGMTWWALRAPEAGVAQVATGFLVGSAVVGLWPVVAVWVLDRHVWSALAVRFLVGCGVLAAAVWWQQSTEMSGLAQVGTAVGFVALWLGVSAGDVRRLVGAARR</sequence>
<comment type="subcellular location">
    <subcellularLocation>
        <location evidence="1">Cell membrane</location>
        <topology evidence="1">Multi-pass membrane protein</topology>
    </subcellularLocation>
</comment>
<protein>
    <recommendedName>
        <fullName evidence="9">Polysaccharide biosynthesis protein C-terminal domain-containing protein</fullName>
    </recommendedName>
</protein>
<proteinExistence type="predicted"/>
<dbReference type="PANTHER" id="PTHR30250">
    <property type="entry name" value="PST FAMILY PREDICTED COLANIC ACID TRANSPORTER"/>
    <property type="match status" value="1"/>
</dbReference>
<dbReference type="PANTHER" id="PTHR30250:SF11">
    <property type="entry name" value="O-ANTIGEN TRANSPORTER-RELATED"/>
    <property type="match status" value="1"/>
</dbReference>
<feature type="transmembrane region" description="Helical" evidence="6">
    <location>
        <begin position="257"/>
        <end position="281"/>
    </location>
</feature>
<keyword evidence="4 6" id="KW-1133">Transmembrane helix</keyword>
<keyword evidence="2" id="KW-1003">Cell membrane</keyword>
<dbReference type="RefSeq" id="WP_345503632.1">
    <property type="nucleotide sequence ID" value="NZ_BAABLO010000011.1"/>
</dbReference>
<dbReference type="Proteomes" id="UP001500556">
    <property type="component" value="Unassembled WGS sequence"/>
</dbReference>
<feature type="transmembrane region" description="Helical" evidence="6">
    <location>
        <begin position="136"/>
        <end position="158"/>
    </location>
</feature>